<reference evidence="1" key="1">
    <citation type="submission" date="2022-08" db="EMBL/GenBank/DDBJ databases">
        <authorList>
            <person name="Gutierrez-Valencia J."/>
        </authorList>
    </citation>
    <scope>NUCLEOTIDE SEQUENCE</scope>
</reference>
<keyword evidence="2" id="KW-1185">Reference proteome</keyword>
<evidence type="ECO:0000313" key="2">
    <source>
        <dbReference type="Proteomes" id="UP001154282"/>
    </source>
</evidence>
<accession>A0AAV0ICX9</accession>
<evidence type="ECO:0000313" key="1">
    <source>
        <dbReference type="EMBL" id="CAI0395475.1"/>
    </source>
</evidence>
<protein>
    <submittedName>
        <fullName evidence="1">Uncharacterized protein</fullName>
    </submittedName>
</protein>
<organism evidence="1 2">
    <name type="scientific">Linum tenue</name>
    <dbReference type="NCBI Taxonomy" id="586396"/>
    <lineage>
        <taxon>Eukaryota</taxon>
        <taxon>Viridiplantae</taxon>
        <taxon>Streptophyta</taxon>
        <taxon>Embryophyta</taxon>
        <taxon>Tracheophyta</taxon>
        <taxon>Spermatophyta</taxon>
        <taxon>Magnoliopsida</taxon>
        <taxon>eudicotyledons</taxon>
        <taxon>Gunneridae</taxon>
        <taxon>Pentapetalae</taxon>
        <taxon>rosids</taxon>
        <taxon>fabids</taxon>
        <taxon>Malpighiales</taxon>
        <taxon>Linaceae</taxon>
        <taxon>Linum</taxon>
    </lineage>
</organism>
<name>A0AAV0ICX9_9ROSI</name>
<dbReference type="Proteomes" id="UP001154282">
    <property type="component" value="Unassembled WGS sequence"/>
</dbReference>
<feature type="non-terminal residue" evidence="1">
    <location>
        <position position="84"/>
    </location>
</feature>
<sequence>MMFNSSRLPWCVSFIHKWKNGILLKQLCLLQVVVVPLNLSPPPIPPGSILVQFDGAPKTFVGGRGWNFFWFYRGKWCLLRLWEV</sequence>
<dbReference type="EMBL" id="CAMGYJ010000003">
    <property type="protein sequence ID" value="CAI0395475.1"/>
    <property type="molecule type" value="Genomic_DNA"/>
</dbReference>
<proteinExistence type="predicted"/>
<dbReference type="AlphaFoldDB" id="A0AAV0ICX9"/>
<comment type="caution">
    <text evidence="1">The sequence shown here is derived from an EMBL/GenBank/DDBJ whole genome shotgun (WGS) entry which is preliminary data.</text>
</comment>
<gene>
    <name evidence="1" type="ORF">LITE_LOCUS8731</name>
</gene>